<dbReference type="InterPro" id="IPR001841">
    <property type="entry name" value="Znf_RING"/>
</dbReference>
<dbReference type="EMBL" id="CASHTH010003728">
    <property type="protein sequence ID" value="CAI8048430.1"/>
    <property type="molecule type" value="Genomic_DNA"/>
</dbReference>
<dbReference type="Gene3D" id="1.20.5.520">
    <property type="entry name" value="Single helix bin"/>
    <property type="match status" value="1"/>
</dbReference>
<dbReference type="SMART" id="SM00220">
    <property type="entry name" value="S_TKc"/>
    <property type="match status" value="1"/>
</dbReference>
<dbReference type="PANTHER" id="PTHR44329">
    <property type="entry name" value="SERINE/THREONINE-PROTEIN KINASE TNNI3K-RELATED"/>
    <property type="match status" value="1"/>
</dbReference>
<dbReference type="InterPro" id="IPR013083">
    <property type="entry name" value="Znf_RING/FYVE/PHD"/>
</dbReference>
<accession>A0AA35XEG1</accession>
<feature type="region of interest" description="Disordered" evidence="11">
    <location>
        <begin position="516"/>
        <end position="547"/>
    </location>
</feature>
<feature type="domain" description="RING-type" evidence="13">
    <location>
        <begin position="9"/>
        <end position="65"/>
    </location>
</feature>
<dbReference type="Pfam" id="PF13445">
    <property type="entry name" value="zf-RING_UBOX"/>
    <property type="match status" value="1"/>
</dbReference>
<keyword evidence="4" id="KW-0479">Metal-binding</keyword>
<feature type="region of interest" description="Disordered" evidence="11">
    <location>
        <begin position="401"/>
        <end position="428"/>
    </location>
</feature>
<evidence type="ECO:0000256" key="4">
    <source>
        <dbReference type="ARBA" id="ARBA00022723"/>
    </source>
</evidence>
<dbReference type="Pfam" id="PF07714">
    <property type="entry name" value="PK_Tyr_Ser-Thr"/>
    <property type="match status" value="1"/>
</dbReference>
<feature type="domain" description="Protein kinase" evidence="12">
    <location>
        <begin position="108"/>
        <end position="368"/>
    </location>
</feature>
<keyword evidence="8" id="KW-0067">ATP-binding</keyword>
<feature type="region of interest" description="Disordered" evidence="11">
    <location>
        <begin position="841"/>
        <end position="863"/>
    </location>
</feature>
<reference evidence="14" key="1">
    <citation type="submission" date="2023-03" db="EMBL/GenBank/DDBJ databases">
        <authorList>
            <person name="Steffen K."/>
            <person name="Cardenas P."/>
        </authorList>
    </citation>
    <scope>NUCLEOTIDE SEQUENCE</scope>
</reference>
<dbReference type="Gene3D" id="3.30.200.20">
    <property type="entry name" value="Phosphorylase Kinase, domain 1"/>
    <property type="match status" value="1"/>
</dbReference>
<feature type="compositionally biased region" description="Polar residues" evidence="11">
    <location>
        <begin position="591"/>
        <end position="604"/>
    </location>
</feature>
<feature type="region of interest" description="Disordered" evidence="11">
    <location>
        <begin position="649"/>
        <end position="687"/>
    </location>
</feature>
<comment type="caution">
    <text evidence="14">The sequence shown here is derived from an EMBL/GenBank/DDBJ whole genome shotgun (WGS) entry which is preliminary data.</text>
</comment>
<evidence type="ECO:0000256" key="11">
    <source>
        <dbReference type="SAM" id="MobiDB-lite"/>
    </source>
</evidence>
<dbReference type="GO" id="GO:0003785">
    <property type="term" value="F:actin monomer binding"/>
    <property type="evidence" value="ECO:0007669"/>
    <property type="project" value="InterPro"/>
</dbReference>
<dbReference type="GO" id="GO:0007015">
    <property type="term" value="P:actin filament organization"/>
    <property type="evidence" value="ECO:0007669"/>
    <property type="project" value="InterPro"/>
</dbReference>
<dbReference type="GO" id="GO:0008270">
    <property type="term" value="F:zinc ion binding"/>
    <property type="evidence" value="ECO:0007669"/>
    <property type="project" value="UniProtKB-KW"/>
</dbReference>
<dbReference type="SUPFAM" id="SSF57850">
    <property type="entry name" value="RING/U-box"/>
    <property type="match status" value="1"/>
</dbReference>
<evidence type="ECO:0000256" key="5">
    <source>
        <dbReference type="ARBA" id="ARBA00022741"/>
    </source>
</evidence>
<evidence type="ECO:0000256" key="9">
    <source>
        <dbReference type="ARBA" id="ARBA00023212"/>
    </source>
</evidence>
<evidence type="ECO:0000313" key="14">
    <source>
        <dbReference type="EMBL" id="CAI8048430.1"/>
    </source>
</evidence>
<dbReference type="InterPro" id="IPR001245">
    <property type="entry name" value="Ser-Thr/Tyr_kinase_cat_dom"/>
</dbReference>
<dbReference type="PANTHER" id="PTHR44329:SF298">
    <property type="entry name" value="MIXED LINEAGE KINASE DOMAIN-LIKE PROTEIN"/>
    <property type="match status" value="1"/>
</dbReference>
<dbReference type="Gene3D" id="3.30.40.10">
    <property type="entry name" value="Zinc/RING finger domain, C3HC4 (zinc finger)"/>
    <property type="match status" value="1"/>
</dbReference>
<evidence type="ECO:0000259" key="12">
    <source>
        <dbReference type="PROSITE" id="PS50011"/>
    </source>
</evidence>
<keyword evidence="7" id="KW-0862">Zinc</keyword>
<dbReference type="GO" id="GO:0005856">
    <property type="term" value="C:cytoskeleton"/>
    <property type="evidence" value="ECO:0007669"/>
    <property type="project" value="UniProtKB-SubCell"/>
</dbReference>
<dbReference type="GO" id="GO:0004674">
    <property type="term" value="F:protein serine/threonine kinase activity"/>
    <property type="evidence" value="ECO:0007669"/>
    <property type="project" value="TreeGrafter"/>
</dbReference>
<dbReference type="Gene3D" id="1.10.510.10">
    <property type="entry name" value="Transferase(Phosphotransferase) domain 1"/>
    <property type="match status" value="1"/>
</dbReference>
<evidence type="ECO:0000313" key="15">
    <source>
        <dbReference type="Proteomes" id="UP001174909"/>
    </source>
</evidence>
<feature type="compositionally biased region" description="Pro residues" evidence="11">
    <location>
        <begin position="850"/>
        <end position="862"/>
    </location>
</feature>
<dbReference type="SMART" id="SM00184">
    <property type="entry name" value="RING"/>
    <property type="match status" value="1"/>
</dbReference>
<keyword evidence="9" id="KW-0206">Cytoskeleton</keyword>
<dbReference type="Proteomes" id="UP001174909">
    <property type="component" value="Unassembled WGS sequence"/>
</dbReference>
<dbReference type="PROSITE" id="PS50011">
    <property type="entry name" value="PROTEIN_KINASE_DOM"/>
    <property type="match status" value="1"/>
</dbReference>
<comment type="similarity">
    <text evidence="2">Belongs to the thymosin beta family.</text>
</comment>
<feature type="region of interest" description="Disordered" evidence="11">
    <location>
        <begin position="356"/>
        <end position="381"/>
    </location>
</feature>
<sequence length="1002" mass="111495">MEGLSACECPVCFLLLNHTTHEPMSMPCGHTLCKVCVDQLAGRASSTATRGGQTQRPTFQCPICRVWVNGDAVSLNVTLRDLLSELGRMDDKRVLPLGTALNVVYSEVVVQETLDRGAFGEVCRSTWRGNDVAVKLFSTGRPTPETMEAFQREVYVMNCLRHPNVVLLLGACQTPPKLAIIMEYVAGGSLHQLVHVDKTVLSESQIASLATDICRGLQYLHSINVLHRDLKSKNVLLTGPIPCQAKLCDFGLSRMRLESATMTGNIGTVHWTAPEVLNNERYKFSADVYGFGMVLYEMMCGRVPMGHMVPMAVMMAVAVRRERPAVPDNAHLTFKQLFSSCTEWVPEDRPSLPTILSSLSDLLPHPQTRGAGSQGARPPLQHQSSLGVVFLSATDSTDLMEQDSSLSRLARQNQATPTSNATPTASTNMLVTRQQSSPHRLDNDIKRNVLPEKERLPLNWSSDNKVAVSKLRKPAKKARAKYTGRGKLDLQRQQISESTVPVDEESERTSLNMATAVQQTPRAPHPEPRKTALGEGNAPWPRRQEKKVKKRIGEDKDVMLARELQAQHDVAQLQADRELAEQLQMKENSFQLPQATDPKTTPTSIFPPQPLLNSIKSKMFPQLKHVESTPTKEAPPTQSSLRRKLSSLIPRSFSTKPSPPPSSSPALSSSKEPVKPELVTTPRSKMAPRVRVREELPSYPNYQNIAGFSRYHEHTAPPVETHTVGAMAADSRPPPPPPPAVRRIPLSPQQLMLKDVRARGADVARKLRPVQTVEKRAFRVGHVVGGYDQQKYLYTTQNLIQSFSKRWLRPVAFVEPPPAFPVGHVVQGRWKVKRMSSSLENAMSPANASPLPPPLPPLPSSPPRRRLHPAIRTAVERFSRGNLHHVETVVRQSLPDIEELSRERRSKVIEELLEFDRSLLMTVDTIFKNKLPSADVLEIERRQAVNSDLTQTRDLVLHSVLTFDPAGLHHVVTKVKNRLPSKGTIELEKMENEATPTESHDD</sequence>
<dbReference type="InterPro" id="IPR038386">
    <property type="entry name" value="Beta-thymosin_sf"/>
</dbReference>
<dbReference type="SUPFAM" id="SSF56112">
    <property type="entry name" value="Protein kinase-like (PK-like)"/>
    <property type="match status" value="1"/>
</dbReference>
<keyword evidence="15" id="KW-1185">Reference proteome</keyword>
<evidence type="ECO:0000256" key="1">
    <source>
        <dbReference type="ARBA" id="ARBA00004245"/>
    </source>
</evidence>
<dbReference type="InterPro" id="IPR027370">
    <property type="entry name" value="Znf-RING_euk"/>
</dbReference>
<feature type="compositionally biased region" description="Low complexity" evidence="11">
    <location>
        <begin position="415"/>
        <end position="428"/>
    </location>
</feature>
<feature type="compositionally biased region" description="Basic and acidic residues" evidence="11">
    <location>
        <begin position="985"/>
        <end position="1002"/>
    </location>
</feature>
<dbReference type="InterPro" id="IPR011009">
    <property type="entry name" value="Kinase-like_dom_sf"/>
</dbReference>
<dbReference type="InterPro" id="IPR008271">
    <property type="entry name" value="Ser/Thr_kinase_AS"/>
</dbReference>
<organism evidence="14 15">
    <name type="scientific">Geodia barretti</name>
    <name type="common">Barrett's horny sponge</name>
    <dbReference type="NCBI Taxonomy" id="519541"/>
    <lineage>
        <taxon>Eukaryota</taxon>
        <taxon>Metazoa</taxon>
        <taxon>Porifera</taxon>
        <taxon>Demospongiae</taxon>
        <taxon>Heteroscleromorpha</taxon>
        <taxon>Tetractinellida</taxon>
        <taxon>Astrophorina</taxon>
        <taxon>Geodiidae</taxon>
        <taxon>Geodia</taxon>
    </lineage>
</organism>
<evidence type="ECO:0000256" key="3">
    <source>
        <dbReference type="ARBA" id="ARBA00022490"/>
    </source>
</evidence>
<dbReference type="CDD" id="cd13999">
    <property type="entry name" value="STKc_MAP3K-like"/>
    <property type="match status" value="1"/>
</dbReference>
<dbReference type="InterPro" id="IPR001152">
    <property type="entry name" value="Beta-thymosin"/>
</dbReference>
<dbReference type="PROSITE" id="PS00518">
    <property type="entry name" value="ZF_RING_1"/>
    <property type="match status" value="1"/>
</dbReference>
<comment type="subcellular location">
    <subcellularLocation>
        <location evidence="1">Cytoplasm</location>
        <location evidence="1">Cytoskeleton</location>
    </subcellularLocation>
</comment>
<name>A0AA35XEG1_GEOBA</name>
<dbReference type="PROSITE" id="PS50089">
    <property type="entry name" value="ZF_RING_2"/>
    <property type="match status" value="1"/>
</dbReference>
<keyword evidence="3" id="KW-0963">Cytoplasm</keyword>
<evidence type="ECO:0000259" key="13">
    <source>
        <dbReference type="PROSITE" id="PS50089"/>
    </source>
</evidence>
<keyword evidence="14" id="KW-0418">Kinase</keyword>
<gene>
    <name evidence="14" type="ORF">GBAR_LOCUS26719</name>
</gene>
<proteinExistence type="inferred from homology"/>
<evidence type="ECO:0000256" key="8">
    <source>
        <dbReference type="ARBA" id="ARBA00022840"/>
    </source>
</evidence>
<dbReference type="SMART" id="SM00152">
    <property type="entry name" value="THY"/>
    <property type="match status" value="3"/>
</dbReference>
<keyword evidence="14" id="KW-0808">Transferase</keyword>
<evidence type="ECO:0000256" key="2">
    <source>
        <dbReference type="ARBA" id="ARBA00009511"/>
    </source>
</evidence>
<evidence type="ECO:0000256" key="7">
    <source>
        <dbReference type="ARBA" id="ARBA00022833"/>
    </source>
</evidence>
<evidence type="ECO:0000256" key="10">
    <source>
        <dbReference type="PROSITE-ProRule" id="PRU00175"/>
    </source>
</evidence>
<dbReference type="CDD" id="cd16579">
    <property type="entry name" value="RING-HC_PML_C-V"/>
    <property type="match status" value="1"/>
</dbReference>
<feature type="region of interest" description="Disordered" evidence="11">
    <location>
        <begin position="983"/>
        <end position="1002"/>
    </location>
</feature>
<feature type="region of interest" description="Disordered" evidence="11">
    <location>
        <begin position="591"/>
        <end position="612"/>
    </location>
</feature>
<dbReference type="GO" id="GO:0005524">
    <property type="term" value="F:ATP binding"/>
    <property type="evidence" value="ECO:0007669"/>
    <property type="project" value="UniProtKB-KW"/>
</dbReference>
<dbReference type="InterPro" id="IPR017907">
    <property type="entry name" value="Znf_RING_CS"/>
</dbReference>
<dbReference type="InterPro" id="IPR000719">
    <property type="entry name" value="Prot_kinase_dom"/>
</dbReference>
<feature type="compositionally biased region" description="Polar residues" evidence="11">
    <location>
        <begin position="401"/>
        <end position="414"/>
    </location>
</feature>
<evidence type="ECO:0000256" key="6">
    <source>
        <dbReference type="ARBA" id="ARBA00022771"/>
    </source>
</evidence>
<dbReference type="PROSITE" id="PS00108">
    <property type="entry name" value="PROTEIN_KINASE_ST"/>
    <property type="match status" value="1"/>
</dbReference>
<keyword evidence="5" id="KW-0547">Nucleotide-binding</keyword>
<protein>
    <submittedName>
        <fullName evidence="14">Probable serine/threonine-protein kinase SIS8</fullName>
    </submittedName>
</protein>
<dbReference type="AlphaFoldDB" id="A0AA35XEG1"/>
<keyword evidence="6 10" id="KW-0863">Zinc-finger</keyword>
<dbReference type="InterPro" id="IPR051681">
    <property type="entry name" value="Ser/Thr_Kinases-Pseudokinases"/>
</dbReference>